<dbReference type="InterPro" id="IPR021263">
    <property type="entry name" value="DUF2840"/>
</dbReference>
<name>R0EHW6_CAUVI</name>
<reference evidence="1 2" key="1">
    <citation type="journal article" date="2013" name="Genome Announc.">
        <title>Draft Genome Sequence for Caulobacter sp. Strain OR37, a Bacterium Tolerant to Heavy Metals.</title>
        <authorList>
            <person name="Utturkar S.M."/>
            <person name="Bollmann A."/>
            <person name="Brzoska R.M."/>
            <person name="Klingeman D.M."/>
            <person name="Epstein S.E."/>
            <person name="Palumbo A.V."/>
            <person name="Brown S.D."/>
        </authorList>
    </citation>
    <scope>NUCLEOTIDE SEQUENCE [LARGE SCALE GENOMIC DNA]</scope>
    <source>
        <strain evidence="1 2">OR37</strain>
    </source>
</reference>
<keyword evidence="2" id="KW-1185">Reference proteome</keyword>
<sequence precursor="true">MNAQVELLWLDGQIERWIRFGRSAEERFIDRRRRVVAFAPGAIFGFVRWRAGDYGTVESRIAVLRAVRPGEPFTTYPFVAPGAEVLLNLSGWSRVQMVLDAIDAIERIGLSAAAVAPDHWRHIGARVGVGLPPRSYDRARHRAWLLRRNLGR</sequence>
<gene>
    <name evidence="1" type="ORF">OR37_02557</name>
</gene>
<dbReference type="AlphaFoldDB" id="R0EHW6"/>
<protein>
    <recommendedName>
        <fullName evidence="3">Glycosidase</fullName>
    </recommendedName>
</protein>
<evidence type="ECO:0000313" key="1">
    <source>
        <dbReference type="EMBL" id="ENZ81619.1"/>
    </source>
</evidence>
<proteinExistence type="predicted"/>
<dbReference type="Proteomes" id="UP000013063">
    <property type="component" value="Unassembled WGS sequence"/>
</dbReference>
<dbReference type="eggNOG" id="ENOG502Z7UG">
    <property type="taxonomic scope" value="Bacteria"/>
</dbReference>
<dbReference type="RefSeq" id="WP_004620356.1">
    <property type="nucleotide sequence ID" value="NZ_APMP01000015.1"/>
</dbReference>
<organism evidence="1 2">
    <name type="scientific">Caulobacter vibrioides OR37</name>
    <dbReference type="NCBI Taxonomy" id="1292034"/>
    <lineage>
        <taxon>Bacteria</taxon>
        <taxon>Pseudomonadati</taxon>
        <taxon>Pseudomonadota</taxon>
        <taxon>Alphaproteobacteria</taxon>
        <taxon>Caulobacterales</taxon>
        <taxon>Caulobacteraceae</taxon>
        <taxon>Caulobacter</taxon>
    </lineage>
</organism>
<dbReference type="OrthoDB" id="9810432at2"/>
<evidence type="ECO:0008006" key="3">
    <source>
        <dbReference type="Google" id="ProtNLM"/>
    </source>
</evidence>
<dbReference type="Pfam" id="PF11000">
    <property type="entry name" value="DUF2840"/>
    <property type="match status" value="1"/>
</dbReference>
<comment type="caution">
    <text evidence="1">The sequence shown here is derived from an EMBL/GenBank/DDBJ whole genome shotgun (WGS) entry which is preliminary data.</text>
</comment>
<dbReference type="EMBL" id="APMP01000015">
    <property type="protein sequence ID" value="ENZ81619.1"/>
    <property type="molecule type" value="Genomic_DNA"/>
</dbReference>
<dbReference type="PATRIC" id="fig|1292034.3.peg.2541"/>
<evidence type="ECO:0000313" key="2">
    <source>
        <dbReference type="Proteomes" id="UP000013063"/>
    </source>
</evidence>
<dbReference type="STRING" id="1292034.OR37_02557"/>
<accession>R0EHW6</accession>